<feature type="compositionally biased region" description="Basic and acidic residues" evidence="1">
    <location>
        <begin position="293"/>
        <end position="304"/>
    </location>
</feature>
<dbReference type="Pfam" id="PF01663">
    <property type="entry name" value="Phosphodiest"/>
    <property type="match status" value="1"/>
</dbReference>
<proteinExistence type="predicted"/>
<comment type="caution">
    <text evidence="2">The sequence shown here is derived from an EMBL/GenBank/DDBJ whole genome shotgun (WGS) entry which is preliminary data.</text>
</comment>
<dbReference type="Proteomes" id="UP001596432">
    <property type="component" value="Unassembled WGS sequence"/>
</dbReference>
<gene>
    <name evidence="2" type="ORF">ACFQMA_18380</name>
</gene>
<dbReference type="InterPro" id="IPR017850">
    <property type="entry name" value="Alkaline_phosphatase_core_sf"/>
</dbReference>
<evidence type="ECO:0000313" key="3">
    <source>
        <dbReference type="Proteomes" id="UP001596432"/>
    </source>
</evidence>
<feature type="region of interest" description="Disordered" evidence="1">
    <location>
        <begin position="293"/>
        <end position="312"/>
    </location>
</feature>
<dbReference type="SUPFAM" id="SSF53649">
    <property type="entry name" value="Alkaline phosphatase-like"/>
    <property type="match status" value="1"/>
</dbReference>
<dbReference type="RefSeq" id="WP_274322869.1">
    <property type="nucleotide sequence ID" value="NZ_CP118158.1"/>
</dbReference>
<dbReference type="GeneID" id="78822114"/>
<name>A0ABD5Y7U1_9EURY</name>
<reference evidence="2 3" key="1">
    <citation type="journal article" date="2019" name="Int. J. Syst. Evol. Microbiol.">
        <title>The Global Catalogue of Microorganisms (GCM) 10K type strain sequencing project: providing services to taxonomists for standard genome sequencing and annotation.</title>
        <authorList>
            <consortium name="The Broad Institute Genomics Platform"/>
            <consortium name="The Broad Institute Genome Sequencing Center for Infectious Disease"/>
            <person name="Wu L."/>
            <person name="Ma J."/>
        </authorList>
    </citation>
    <scope>NUCLEOTIDE SEQUENCE [LARGE SCALE GENOMIC DNA]</scope>
    <source>
        <strain evidence="2 3">XZYJT29</strain>
    </source>
</reference>
<organism evidence="2 3">
    <name type="scientific">Halosimplex aquaticum</name>
    <dbReference type="NCBI Taxonomy" id="3026162"/>
    <lineage>
        <taxon>Archaea</taxon>
        <taxon>Methanobacteriati</taxon>
        <taxon>Methanobacteriota</taxon>
        <taxon>Stenosarchaea group</taxon>
        <taxon>Halobacteria</taxon>
        <taxon>Halobacteriales</taxon>
        <taxon>Haloarculaceae</taxon>
        <taxon>Halosimplex</taxon>
    </lineage>
</organism>
<dbReference type="AlphaFoldDB" id="A0ABD5Y7U1"/>
<keyword evidence="3" id="KW-1185">Reference proteome</keyword>
<evidence type="ECO:0000313" key="2">
    <source>
        <dbReference type="EMBL" id="MFC7141791.1"/>
    </source>
</evidence>
<accession>A0ABD5Y7U1</accession>
<sequence length="324" mass="35357">MTVVVLGIDALDPDLVDPDAHPNLTLAAHRSIETIESVAGEPSTHELWPTIITGLRPEDHGLTLEDDGVAWGNPLLELGSTVADFLMPDALQTRIGAWLLTNTDADAFRTPATYYEENDIETLFDGREATAIGVPNYVVDPDSEDREHNLRRSLGDLFERDPDATGGHTSADPYEFYEQCLEMAMVRIARARRGLRGGRYELVFAYTSGLDLVGHVTYDLPALQRSAYDELDEFVGELREDLADGDELLLVSDHGLQDGVHTDEAMVAGTDEAMVEAIGSVVDVRAAIEAELRGGDHRGDREEGSFSEAGAAEVKGQLEDLGYM</sequence>
<dbReference type="InterPro" id="IPR002591">
    <property type="entry name" value="Phosphodiest/P_Trfase"/>
</dbReference>
<dbReference type="EMBL" id="JBHTAS010000001">
    <property type="protein sequence ID" value="MFC7141791.1"/>
    <property type="molecule type" value="Genomic_DNA"/>
</dbReference>
<protein>
    <submittedName>
        <fullName evidence="2">Alkaline phosphatase family protein</fullName>
    </submittedName>
</protein>
<dbReference type="Gene3D" id="3.40.720.10">
    <property type="entry name" value="Alkaline Phosphatase, subunit A"/>
    <property type="match status" value="1"/>
</dbReference>
<evidence type="ECO:0000256" key="1">
    <source>
        <dbReference type="SAM" id="MobiDB-lite"/>
    </source>
</evidence>